<evidence type="ECO:0000256" key="2">
    <source>
        <dbReference type="ARBA" id="ARBA00006679"/>
    </source>
</evidence>
<evidence type="ECO:0000256" key="5">
    <source>
        <dbReference type="ARBA" id="ARBA00022989"/>
    </source>
</evidence>
<evidence type="ECO:0000256" key="6">
    <source>
        <dbReference type="ARBA" id="ARBA00023136"/>
    </source>
</evidence>
<evidence type="ECO:0000256" key="1">
    <source>
        <dbReference type="ARBA" id="ARBA00004651"/>
    </source>
</evidence>
<proteinExistence type="inferred from homology"/>
<feature type="transmembrane region" description="Helical" evidence="7">
    <location>
        <begin position="129"/>
        <end position="152"/>
    </location>
</feature>
<evidence type="ECO:0008006" key="10">
    <source>
        <dbReference type="Google" id="ProtNLM"/>
    </source>
</evidence>
<comment type="caution">
    <text evidence="8">The sequence shown here is derived from an EMBL/GenBank/DDBJ whole genome shotgun (WGS) entry which is preliminary data.</text>
</comment>
<feature type="transmembrane region" description="Helical" evidence="7">
    <location>
        <begin position="20"/>
        <end position="42"/>
    </location>
</feature>
<dbReference type="RefSeq" id="WP_150279108.1">
    <property type="nucleotide sequence ID" value="NZ_BMFF01000008.1"/>
</dbReference>
<comment type="subcellular location">
    <subcellularLocation>
        <location evidence="1">Cell membrane</location>
        <topology evidence="1">Multi-pass membrane protein</topology>
    </subcellularLocation>
</comment>
<keyword evidence="3" id="KW-1003">Cell membrane</keyword>
<gene>
    <name evidence="8" type="ORF">GCM10007418_31790</name>
</gene>
<evidence type="ECO:0000256" key="7">
    <source>
        <dbReference type="SAM" id="Phobius"/>
    </source>
</evidence>
<dbReference type="InterPro" id="IPR051907">
    <property type="entry name" value="DoxX-like_oxidoreductase"/>
</dbReference>
<name>A0ABQ1Q3E2_9GAMM</name>
<evidence type="ECO:0000256" key="4">
    <source>
        <dbReference type="ARBA" id="ARBA00022692"/>
    </source>
</evidence>
<dbReference type="InterPro" id="IPR032808">
    <property type="entry name" value="DoxX"/>
</dbReference>
<dbReference type="Pfam" id="PF07681">
    <property type="entry name" value="DoxX"/>
    <property type="match status" value="1"/>
</dbReference>
<dbReference type="PANTHER" id="PTHR33452:SF1">
    <property type="entry name" value="INNER MEMBRANE PROTEIN YPHA-RELATED"/>
    <property type="match status" value="1"/>
</dbReference>
<dbReference type="Proteomes" id="UP000638188">
    <property type="component" value="Unassembled WGS sequence"/>
</dbReference>
<keyword evidence="6 7" id="KW-0472">Membrane</keyword>
<dbReference type="EMBL" id="BMFF01000008">
    <property type="protein sequence ID" value="GGD10422.1"/>
    <property type="molecule type" value="Genomic_DNA"/>
</dbReference>
<keyword evidence="4 7" id="KW-0812">Transmembrane</keyword>
<evidence type="ECO:0000256" key="3">
    <source>
        <dbReference type="ARBA" id="ARBA00022475"/>
    </source>
</evidence>
<keyword evidence="9" id="KW-1185">Reference proteome</keyword>
<accession>A0ABQ1Q3E2</accession>
<evidence type="ECO:0000313" key="9">
    <source>
        <dbReference type="Proteomes" id="UP000638188"/>
    </source>
</evidence>
<feature type="transmembrane region" description="Helical" evidence="7">
    <location>
        <begin position="92"/>
        <end position="117"/>
    </location>
</feature>
<dbReference type="PANTHER" id="PTHR33452">
    <property type="entry name" value="OXIDOREDUCTASE CATD-RELATED"/>
    <property type="match status" value="1"/>
</dbReference>
<evidence type="ECO:0000313" key="8">
    <source>
        <dbReference type="EMBL" id="GGD10422.1"/>
    </source>
</evidence>
<protein>
    <recommendedName>
        <fullName evidence="10">Oxidoreductase</fullName>
    </recommendedName>
</protein>
<reference evidence="9" key="1">
    <citation type="journal article" date="2019" name="Int. J. Syst. Evol. Microbiol.">
        <title>The Global Catalogue of Microorganisms (GCM) 10K type strain sequencing project: providing services to taxonomists for standard genome sequencing and annotation.</title>
        <authorList>
            <consortium name="The Broad Institute Genomics Platform"/>
            <consortium name="The Broad Institute Genome Sequencing Center for Infectious Disease"/>
            <person name="Wu L."/>
            <person name="Ma J."/>
        </authorList>
    </citation>
    <scope>NUCLEOTIDE SEQUENCE [LARGE SCALE GENOMIC DNA]</scope>
    <source>
        <strain evidence="9">CGMCC 1.12482</strain>
    </source>
</reference>
<keyword evidence="5 7" id="KW-1133">Transmembrane helix</keyword>
<comment type="similarity">
    <text evidence="2">Belongs to the DoxX family.</text>
</comment>
<organism evidence="8 9">
    <name type="scientific">Halopseudomonas salina</name>
    <dbReference type="NCBI Taxonomy" id="1323744"/>
    <lineage>
        <taxon>Bacteria</taxon>
        <taxon>Pseudomonadati</taxon>
        <taxon>Pseudomonadota</taxon>
        <taxon>Gammaproteobacteria</taxon>
        <taxon>Pseudomonadales</taxon>
        <taxon>Pseudomonadaceae</taxon>
        <taxon>Halopseudomonas</taxon>
    </lineage>
</organism>
<sequence length="180" mass="20077">MLFIQWQRASTVYHALLRPLTTPFTEGLALLLVRVALAGVFWRSGRTKVEAETLITIKDSAYTLFEYEYTGLPLPAELATPLATYAEHVFPVLLVLGLATRFSAMALLIMTLVIQIFVYPEAWWATHSLWSAMALVLMVRGGGWLTLDAALARMMEMIARKRLVTSAPLEAAKRPPAQVE</sequence>